<reference evidence="2 3" key="1">
    <citation type="submission" date="2023-11" db="EMBL/GenBank/DDBJ databases">
        <title>A Novel Polar Bacteriovorax (B. antarcticus) Isolated from the Biocrust in Antarctica.</title>
        <authorList>
            <person name="Mun W."/>
            <person name="Choi S.Y."/>
            <person name="Mitchell R.J."/>
        </authorList>
    </citation>
    <scope>NUCLEOTIDE SEQUENCE [LARGE SCALE GENOMIC DNA]</scope>
    <source>
        <strain evidence="2 3">PP10</strain>
    </source>
</reference>
<feature type="transmembrane region" description="Helical" evidence="1">
    <location>
        <begin position="20"/>
        <end position="47"/>
    </location>
</feature>
<proteinExistence type="predicted"/>
<dbReference type="Proteomes" id="UP001302274">
    <property type="component" value="Unassembled WGS sequence"/>
</dbReference>
<dbReference type="EMBL" id="JAYGJQ010000001">
    <property type="protein sequence ID" value="MEA9356368.1"/>
    <property type="molecule type" value="Genomic_DNA"/>
</dbReference>
<name>A0ABU5VTJ1_9BACT</name>
<organism evidence="2 3">
    <name type="scientific">Bacteriovorax antarcticus</name>
    <dbReference type="NCBI Taxonomy" id="3088717"/>
    <lineage>
        <taxon>Bacteria</taxon>
        <taxon>Pseudomonadati</taxon>
        <taxon>Bdellovibrionota</taxon>
        <taxon>Bacteriovoracia</taxon>
        <taxon>Bacteriovoracales</taxon>
        <taxon>Bacteriovoracaceae</taxon>
        <taxon>Bacteriovorax</taxon>
    </lineage>
</organism>
<keyword evidence="1" id="KW-1133">Transmembrane helix</keyword>
<keyword evidence="3" id="KW-1185">Reference proteome</keyword>
<evidence type="ECO:0000313" key="3">
    <source>
        <dbReference type="Proteomes" id="UP001302274"/>
    </source>
</evidence>
<keyword evidence="1" id="KW-0812">Transmembrane</keyword>
<dbReference type="RefSeq" id="WP_323576063.1">
    <property type="nucleotide sequence ID" value="NZ_JAYGJQ010000001.1"/>
</dbReference>
<accession>A0ABU5VTJ1</accession>
<protein>
    <submittedName>
        <fullName evidence="2">DUF5989 family protein</fullName>
    </submittedName>
</protein>
<dbReference type="Pfam" id="PF19451">
    <property type="entry name" value="DUF5989"/>
    <property type="match status" value="1"/>
</dbReference>
<evidence type="ECO:0000313" key="2">
    <source>
        <dbReference type="EMBL" id="MEA9356368.1"/>
    </source>
</evidence>
<keyword evidence="1" id="KW-0472">Membrane</keyword>
<gene>
    <name evidence="2" type="ORF">SHI21_09150</name>
</gene>
<evidence type="ECO:0000256" key="1">
    <source>
        <dbReference type="SAM" id="Phobius"/>
    </source>
</evidence>
<sequence>MFETFKDLFKFLGRHKKWWLLPILVFLILFGALIIYAQGTAVAPFVYTFF</sequence>
<comment type="caution">
    <text evidence="2">The sequence shown here is derived from an EMBL/GenBank/DDBJ whole genome shotgun (WGS) entry which is preliminary data.</text>
</comment>
<dbReference type="InterPro" id="IPR046031">
    <property type="entry name" value="DUF5989"/>
</dbReference>